<dbReference type="PANTHER" id="PTHR38030:SF2">
    <property type="entry name" value="PROTOPORPHYRINOGEN IX DEHYDROGENASE [QUINONE]"/>
    <property type="match status" value="1"/>
</dbReference>
<name>A0A419T0Y7_9FIRM</name>
<dbReference type="GO" id="GO:0070819">
    <property type="term" value="F:menaquinone-dependent protoporphyrinogen oxidase activity"/>
    <property type="evidence" value="ECO:0007669"/>
    <property type="project" value="TreeGrafter"/>
</dbReference>
<proteinExistence type="predicted"/>
<evidence type="ECO:0000259" key="1">
    <source>
        <dbReference type="Pfam" id="PF12724"/>
    </source>
</evidence>
<dbReference type="Proteomes" id="UP000284277">
    <property type="component" value="Unassembled WGS sequence"/>
</dbReference>
<dbReference type="EMBL" id="MCIA01000023">
    <property type="protein sequence ID" value="RKD31088.1"/>
    <property type="molecule type" value="Genomic_DNA"/>
</dbReference>
<dbReference type="GO" id="GO:0010181">
    <property type="term" value="F:FMN binding"/>
    <property type="evidence" value="ECO:0007669"/>
    <property type="project" value="TreeGrafter"/>
</dbReference>
<dbReference type="InterPro" id="IPR026816">
    <property type="entry name" value="Flavodoxin_dom"/>
</dbReference>
<dbReference type="RefSeq" id="WP_120197305.1">
    <property type="nucleotide sequence ID" value="NZ_MCIA01000023.1"/>
</dbReference>
<accession>A0A419T0Y7</accession>
<dbReference type="SUPFAM" id="SSF52218">
    <property type="entry name" value="Flavoproteins"/>
    <property type="match status" value="1"/>
</dbReference>
<evidence type="ECO:0000313" key="2">
    <source>
        <dbReference type="EMBL" id="RKD31088.1"/>
    </source>
</evidence>
<dbReference type="OrthoDB" id="4564047at2"/>
<protein>
    <recommendedName>
        <fullName evidence="1">Flavodoxin domain-containing protein</fullName>
    </recommendedName>
</protein>
<dbReference type="PANTHER" id="PTHR38030">
    <property type="entry name" value="PROTOPORPHYRINOGEN IX DEHYDROGENASE [MENAQUINONE]"/>
    <property type="match status" value="1"/>
</dbReference>
<dbReference type="Pfam" id="PF12724">
    <property type="entry name" value="Flavodoxin_5"/>
    <property type="match status" value="1"/>
</dbReference>
<dbReference type="Gene3D" id="3.40.50.360">
    <property type="match status" value="1"/>
</dbReference>
<reference evidence="2 3" key="1">
    <citation type="submission" date="2016-08" db="EMBL/GenBank/DDBJ databases">
        <title>A new outlook on sporulation: Clostridium algidixylanolyticum.</title>
        <authorList>
            <person name="Poppleton D.I."/>
            <person name="Gribaldo S."/>
        </authorList>
    </citation>
    <scope>NUCLEOTIDE SEQUENCE [LARGE SCALE GENOMIC DNA]</scope>
    <source>
        <strain evidence="2 3">SPL73</strain>
    </source>
</reference>
<dbReference type="AlphaFoldDB" id="A0A419T0Y7"/>
<feature type="domain" description="Flavodoxin" evidence="1">
    <location>
        <begin position="4"/>
        <end position="138"/>
    </location>
</feature>
<dbReference type="InterPro" id="IPR052200">
    <property type="entry name" value="Protoporphyrinogen_IX_DH"/>
</dbReference>
<gene>
    <name evidence="2" type="ORF">BET01_04335</name>
</gene>
<evidence type="ECO:0000313" key="3">
    <source>
        <dbReference type="Proteomes" id="UP000284277"/>
    </source>
</evidence>
<dbReference type="GO" id="GO:0006783">
    <property type="term" value="P:heme biosynthetic process"/>
    <property type="evidence" value="ECO:0007669"/>
    <property type="project" value="TreeGrafter"/>
</dbReference>
<comment type="caution">
    <text evidence="2">The sequence shown here is derived from an EMBL/GenBank/DDBJ whole genome shotgun (WGS) entry which is preliminary data.</text>
</comment>
<organism evidence="2 3">
    <name type="scientific">Lacrimispora algidixylanolytica</name>
    <dbReference type="NCBI Taxonomy" id="94868"/>
    <lineage>
        <taxon>Bacteria</taxon>
        <taxon>Bacillati</taxon>
        <taxon>Bacillota</taxon>
        <taxon>Clostridia</taxon>
        <taxon>Lachnospirales</taxon>
        <taxon>Lachnospiraceae</taxon>
        <taxon>Lacrimispora</taxon>
    </lineage>
</organism>
<dbReference type="InterPro" id="IPR029039">
    <property type="entry name" value="Flavoprotein-like_sf"/>
</dbReference>
<sequence>MKNLILYASKNNTTEETVSRIMTHAIHPLAIHKISEVGDLDLSGYSHIYIGAGIYGGKLPNSVTTYVKKNKESLCQRPVTFFIHGLDSQEIYSRIVNQGVSRYLDSQSYDSVYLGGKLDISTQNFLIRMILTEIAKKNHFDPNMADTRKEETILELIKRF</sequence>
<keyword evidence="3" id="KW-1185">Reference proteome</keyword>